<reference evidence="3" key="1">
    <citation type="journal article" date="2019" name="Int. J. Syst. Evol. Microbiol.">
        <title>The Global Catalogue of Microorganisms (GCM) 10K type strain sequencing project: providing services to taxonomists for standard genome sequencing and annotation.</title>
        <authorList>
            <consortium name="The Broad Institute Genomics Platform"/>
            <consortium name="The Broad Institute Genome Sequencing Center for Infectious Disease"/>
            <person name="Wu L."/>
            <person name="Ma J."/>
        </authorList>
    </citation>
    <scope>NUCLEOTIDE SEQUENCE [LARGE SCALE GENOMIC DNA]</scope>
    <source>
        <strain evidence="3">JCM 17388</strain>
    </source>
</reference>
<feature type="domain" description="HTH cro/C1-type" evidence="1">
    <location>
        <begin position="19"/>
        <end position="54"/>
    </location>
</feature>
<keyword evidence="3" id="KW-1185">Reference proteome</keyword>
<name>A0ABP8AD00_9ACTN</name>
<dbReference type="InterPro" id="IPR001387">
    <property type="entry name" value="Cro/C1-type_HTH"/>
</dbReference>
<dbReference type="InterPro" id="IPR010982">
    <property type="entry name" value="Lambda_DNA-bd_dom_sf"/>
</dbReference>
<evidence type="ECO:0000313" key="2">
    <source>
        <dbReference type="EMBL" id="GAA4181955.1"/>
    </source>
</evidence>
<dbReference type="EMBL" id="BAABAQ010000001">
    <property type="protein sequence ID" value="GAA4181955.1"/>
    <property type="molecule type" value="Genomic_DNA"/>
</dbReference>
<dbReference type="Gene3D" id="1.10.260.40">
    <property type="entry name" value="lambda repressor-like DNA-binding domains"/>
    <property type="match status" value="1"/>
</dbReference>
<accession>A0ABP8AD00</accession>
<comment type="caution">
    <text evidence="2">The sequence shown here is derived from an EMBL/GenBank/DDBJ whole genome shotgun (WGS) entry which is preliminary data.</text>
</comment>
<dbReference type="PROSITE" id="PS50943">
    <property type="entry name" value="HTH_CROC1"/>
    <property type="match status" value="1"/>
</dbReference>
<sequence length="59" mass="6460">MTLDPEQLGRSKQDLAEKLKTLRKQAGLTGDRLARLCSMSQSKISKIETGKLTPALTDS</sequence>
<evidence type="ECO:0000259" key="1">
    <source>
        <dbReference type="PROSITE" id="PS50943"/>
    </source>
</evidence>
<organism evidence="2 3">
    <name type="scientific">Streptosporangium oxazolinicum</name>
    <dbReference type="NCBI Taxonomy" id="909287"/>
    <lineage>
        <taxon>Bacteria</taxon>
        <taxon>Bacillati</taxon>
        <taxon>Actinomycetota</taxon>
        <taxon>Actinomycetes</taxon>
        <taxon>Streptosporangiales</taxon>
        <taxon>Streptosporangiaceae</taxon>
        <taxon>Streptosporangium</taxon>
    </lineage>
</organism>
<dbReference type="Pfam" id="PF13560">
    <property type="entry name" value="HTH_31"/>
    <property type="match status" value="1"/>
</dbReference>
<dbReference type="CDD" id="cd00093">
    <property type="entry name" value="HTH_XRE"/>
    <property type="match status" value="1"/>
</dbReference>
<gene>
    <name evidence="2" type="ORF">GCM10022252_07090</name>
</gene>
<dbReference type="RefSeq" id="WP_344914855.1">
    <property type="nucleotide sequence ID" value="NZ_BAABAQ010000001.1"/>
</dbReference>
<proteinExistence type="predicted"/>
<evidence type="ECO:0000313" key="3">
    <source>
        <dbReference type="Proteomes" id="UP001501251"/>
    </source>
</evidence>
<protein>
    <recommendedName>
        <fullName evidence="1">HTH cro/C1-type domain-containing protein</fullName>
    </recommendedName>
</protein>
<dbReference type="SUPFAM" id="SSF47413">
    <property type="entry name" value="lambda repressor-like DNA-binding domains"/>
    <property type="match status" value="1"/>
</dbReference>
<dbReference type="Proteomes" id="UP001501251">
    <property type="component" value="Unassembled WGS sequence"/>
</dbReference>